<dbReference type="EMBL" id="BIFT01000002">
    <property type="protein sequence ID" value="GCE29339.1"/>
    <property type="molecule type" value="Genomic_DNA"/>
</dbReference>
<dbReference type="InterPro" id="IPR050564">
    <property type="entry name" value="F420-G6PD/mer"/>
</dbReference>
<accession>A0A402BDC5</accession>
<dbReference type="SUPFAM" id="SSF51679">
    <property type="entry name" value="Bacterial luciferase-like"/>
    <property type="match status" value="1"/>
</dbReference>
<reference evidence="4" key="1">
    <citation type="submission" date="2018-12" db="EMBL/GenBank/DDBJ databases">
        <title>Tengunoibacter tsumagoiensis gen. nov., sp. nov., Dictyobacter kobayashii sp. nov., D. alpinus sp. nov., and D. joshuensis sp. nov. and description of Dictyobacteraceae fam. nov. within the order Ktedonobacterales isolated from Tengu-no-mugimeshi.</title>
        <authorList>
            <person name="Wang C.M."/>
            <person name="Zheng Y."/>
            <person name="Sakai Y."/>
            <person name="Toyoda A."/>
            <person name="Minakuchi Y."/>
            <person name="Abe K."/>
            <person name="Yokota A."/>
            <person name="Yabe S."/>
        </authorList>
    </citation>
    <scope>NUCLEOTIDE SEQUENCE [LARGE SCALE GENOMIC DNA]</scope>
    <source>
        <strain evidence="4">Uno16</strain>
    </source>
</reference>
<dbReference type="CDD" id="cd01097">
    <property type="entry name" value="Tetrahydromethanopterin_reductase"/>
    <property type="match status" value="1"/>
</dbReference>
<evidence type="ECO:0000256" key="1">
    <source>
        <dbReference type="ARBA" id="ARBA00023002"/>
    </source>
</evidence>
<dbReference type="Proteomes" id="UP000287171">
    <property type="component" value="Unassembled WGS sequence"/>
</dbReference>
<dbReference type="AlphaFoldDB" id="A0A402BDC5"/>
<feature type="domain" description="Luciferase-like" evidence="2">
    <location>
        <begin position="25"/>
        <end position="287"/>
    </location>
</feature>
<evidence type="ECO:0000259" key="2">
    <source>
        <dbReference type="Pfam" id="PF00296"/>
    </source>
</evidence>
<comment type="caution">
    <text evidence="3">The sequence shown here is derived from an EMBL/GenBank/DDBJ whole genome shotgun (WGS) entry which is preliminary data.</text>
</comment>
<keyword evidence="1" id="KW-0560">Oxidoreductase</keyword>
<keyword evidence="4" id="KW-1185">Reference proteome</keyword>
<evidence type="ECO:0000313" key="3">
    <source>
        <dbReference type="EMBL" id="GCE29339.1"/>
    </source>
</evidence>
<dbReference type="Pfam" id="PF00296">
    <property type="entry name" value="Bac_luciferase"/>
    <property type="match status" value="1"/>
</dbReference>
<dbReference type="GO" id="GO:0016705">
    <property type="term" value="F:oxidoreductase activity, acting on paired donors, with incorporation or reduction of molecular oxygen"/>
    <property type="evidence" value="ECO:0007669"/>
    <property type="project" value="InterPro"/>
</dbReference>
<dbReference type="InterPro" id="IPR011251">
    <property type="entry name" value="Luciferase-like_dom"/>
</dbReference>
<dbReference type="PANTHER" id="PTHR43244:SF1">
    <property type="entry name" value="5,10-METHYLENETETRAHYDROMETHANOPTERIN REDUCTASE"/>
    <property type="match status" value="1"/>
</dbReference>
<keyword evidence="3" id="KW-0503">Monooxygenase</keyword>
<evidence type="ECO:0000313" key="4">
    <source>
        <dbReference type="Proteomes" id="UP000287171"/>
    </source>
</evidence>
<dbReference type="Gene3D" id="3.20.20.30">
    <property type="entry name" value="Luciferase-like domain"/>
    <property type="match status" value="1"/>
</dbReference>
<gene>
    <name evidence="3" type="ORF">KDA_48230</name>
</gene>
<protein>
    <submittedName>
        <fullName evidence="3">Putative monooxygenase</fullName>
    </submittedName>
</protein>
<proteinExistence type="predicted"/>
<sequence length="320" mass="34769">MEYLSNPRPPQERIGMMIWPTDPLSLVNTLVNVEEAGVRQVWLPVGWAGNPDLLTTLAAAAERTSRLIFGTAIIQVFSRHPVLLATQALSLYSLAPNRLRLGVGVGTTELAKSIYGVEMESQLSYLREYLQVLIPLLQQGDIHHQGHFFSADLSFPTPAPIPVLIAALGPATFRLAGEMADGILPFLCPIPYLLDTALPALSAGAASVGRTRPPIVAHVPVALTENREAALKAGRKGLGFYIKSPFYRKMLVKAGFSIQEVDAVADTLLEKLLVYGNISQIKEHLLEILHEGIDELVIGPVSVSDEVRETTQLAQMVGQL</sequence>
<dbReference type="PANTHER" id="PTHR43244">
    <property type="match status" value="1"/>
</dbReference>
<name>A0A402BDC5_9CHLR</name>
<dbReference type="GO" id="GO:0004497">
    <property type="term" value="F:monooxygenase activity"/>
    <property type="evidence" value="ECO:0007669"/>
    <property type="project" value="UniProtKB-KW"/>
</dbReference>
<dbReference type="InterPro" id="IPR036661">
    <property type="entry name" value="Luciferase-like_sf"/>
</dbReference>
<organism evidence="3 4">
    <name type="scientific">Dictyobacter alpinus</name>
    <dbReference type="NCBI Taxonomy" id="2014873"/>
    <lineage>
        <taxon>Bacteria</taxon>
        <taxon>Bacillati</taxon>
        <taxon>Chloroflexota</taxon>
        <taxon>Ktedonobacteria</taxon>
        <taxon>Ktedonobacterales</taxon>
        <taxon>Dictyobacteraceae</taxon>
        <taxon>Dictyobacter</taxon>
    </lineage>
</organism>
<dbReference type="OrthoDB" id="155463at2"/>